<evidence type="ECO:0000256" key="5">
    <source>
        <dbReference type="SAM" id="SignalP"/>
    </source>
</evidence>
<keyword evidence="4" id="KW-0186">Copper</keyword>
<reference evidence="9" key="1">
    <citation type="journal article" date="2020" name="Stud. Mycol.">
        <title>101 Dothideomycetes genomes: a test case for predicting lifestyles and emergence of pathogens.</title>
        <authorList>
            <person name="Haridas S."/>
            <person name="Albert R."/>
            <person name="Binder M."/>
            <person name="Bloem J."/>
            <person name="Labutti K."/>
            <person name="Salamov A."/>
            <person name="Andreopoulos B."/>
            <person name="Baker S."/>
            <person name="Barry K."/>
            <person name="Bills G."/>
            <person name="Bluhm B."/>
            <person name="Cannon C."/>
            <person name="Castanera R."/>
            <person name="Culley D."/>
            <person name="Daum C."/>
            <person name="Ezra D."/>
            <person name="Gonzalez J."/>
            <person name="Henrissat B."/>
            <person name="Kuo A."/>
            <person name="Liang C."/>
            <person name="Lipzen A."/>
            <person name="Lutzoni F."/>
            <person name="Magnuson J."/>
            <person name="Mondo S."/>
            <person name="Nolan M."/>
            <person name="Ohm R."/>
            <person name="Pangilinan J."/>
            <person name="Park H.-J."/>
            <person name="Ramirez L."/>
            <person name="Alfaro M."/>
            <person name="Sun H."/>
            <person name="Tritt A."/>
            <person name="Yoshinaga Y."/>
            <person name="Zwiers L.-H."/>
            <person name="Turgeon B."/>
            <person name="Goodwin S."/>
            <person name="Spatafora J."/>
            <person name="Crous P."/>
            <person name="Grigoriev I."/>
        </authorList>
    </citation>
    <scope>NUCLEOTIDE SEQUENCE</scope>
    <source>
        <strain evidence="9">CBS 123094</strain>
    </source>
</reference>
<dbReference type="InterPro" id="IPR002355">
    <property type="entry name" value="Cu_oxidase_Cu_BS"/>
</dbReference>
<keyword evidence="3" id="KW-0560">Oxidoreductase</keyword>
<dbReference type="AlphaFoldDB" id="A0A6A5W6U0"/>
<dbReference type="Pfam" id="PF07731">
    <property type="entry name" value="Cu-oxidase_2"/>
    <property type="match status" value="1"/>
</dbReference>
<dbReference type="PROSITE" id="PS00080">
    <property type="entry name" value="MULTICOPPER_OXIDASE2"/>
    <property type="match status" value="1"/>
</dbReference>
<dbReference type="Gene3D" id="2.60.40.420">
    <property type="entry name" value="Cupredoxins - blue copper proteins"/>
    <property type="match status" value="3"/>
</dbReference>
<dbReference type="Pfam" id="PF07732">
    <property type="entry name" value="Cu-oxidase_3"/>
    <property type="match status" value="1"/>
</dbReference>
<evidence type="ECO:0000256" key="1">
    <source>
        <dbReference type="ARBA" id="ARBA00010609"/>
    </source>
</evidence>
<dbReference type="InterPro" id="IPR008972">
    <property type="entry name" value="Cupredoxin"/>
</dbReference>
<dbReference type="InterPro" id="IPR011706">
    <property type="entry name" value="Cu-oxidase_C"/>
</dbReference>
<sequence>MMVNRRSAAHFGALLLALLFSIFSTAVVAAAIPNCRALSGDFPPRCARNTVDPLSGETCTDYGYDCLWQVTDRKLPSGERRIEINGEWPPSIVKVQVGQRIRIELVNMLTDPEDVTIHFHGLLMKNGYVLMDGPQHITQAGVGQGKSFIYDFPTTQAGTYWIHSHAPGQYPKGLRLPLIITDPQDAGNYGYPASSEGDLDKIITLSDYWTDFWVTESLYQKGTCGGVGLEVPPEEQTFNEVIASPTGADTRQKILVTPGSKYRLRFINLGAHSRYYVWISGNQDMEIIEIDGVMLKRNQFSKGFEISSGQRVSVLVSLPTGTVAQRIMVVSDRRINKGQTGPAECMLKPTSSYSPMQYTWGWLSDSAGTGSYAFNEPSQSEMAGYGRLVKTWENEAKVAPFYQYRPKMEFTDQNRVGVDISKPCGKNNADYCLCDDHNNCLFNPSYAWNFSEVAFQPWKDQQALLPTKWTWDYIHEITLNDDKGLGVMGLRGKGVPFIAPDTQEKGMPKMGVLPQIPTLLRGLLGTSWDTSFDNPNLYGYNASQVDQTVVLPKKNEIHWFAFRTVKGDHPIHMHGHEFQIIAKVPVRTDPTTGRVFTFAEYGHTYNSIPHNTYPSRRDTIMVEKGSTVIVAIQADNPGVWALHCHNDFHAKTGMFMQIVEDIGALRERIGRFSTRYPPSSSLNPFWGWDVKMFDVGAVGLTQAGAWKVLYQTLRKTFESYGYSTAALPIQCNTATEDGSFVDMNCEDRPDFP</sequence>
<organism evidence="9 10">
    <name type="scientific">Amniculicola lignicola CBS 123094</name>
    <dbReference type="NCBI Taxonomy" id="1392246"/>
    <lineage>
        <taxon>Eukaryota</taxon>
        <taxon>Fungi</taxon>
        <taxon>Dikarya</taxon>
        <taxon>Ascomycota</taxon>
        <taxon>Pezizomycotina</taxon>
        <taxon>Dothideomycetes</taxon>
        <taxon>Pleosporomycetidae</taxon>
        <taxon>Pleosporales</taxon>
        <taxon>Amniculicolaceae</taxon>
        <taxon>Amniculicola</taxon>
    </lineage>
</organism>
<dbReference type="Proteomes" id="UP000799779">
    <property type="component" value="Unassembled WGS sequence"/>
</dbReference>
<feature type="domain" description="Plastocyanin-like" evidence="7">
    <location>
        <begin position="515"/>
        <end position="661"/>
    </location>
</feature>
<dbReference type="InterPro" id="IPR001117">
    <property type="entry name" value="Cu-oxidase_2nd"/>
</dbReference>
<gene>
    <name evidence="9" type="ORF">P154DRAFT_567055</name>
</gene>
<feature type="domain" description="Plastocyanin-like" evidence="8">
    <location>
        <begin position="80"/>
        <end position="184"/>
    </location>
</feature>
<dbReference type="GO" id="GO:0010106">
    <property type="term" value="P:cellular response to iron ion starvation"/>
    <property type="evidence" value="ECO:0007669"/>
    <property type="project" value="TreeGrafter"/>
</dbReference>
<keyword evidence="5" id="KW-0732">Signal</keyword>
<evidence type="ECO:0000259" key="8">
    <source>
        <dbReference type="Pfam" id="PF07732"/>
    </source>
</evidence>
<dbReference type="GO" id="GO:0033573">
    <property type="term" value="C:high-affinity iron permease complex"/>
    <property type="evidence" value="ECO:0007669"/>
    <property type="project" value="TreeGrafter"/>
</dbReference>
<dbReference type="SUPFAM" id="SSF49503">
    <property type="entry name" value="Cupredoxins"/>
    <property type="match status" value="2"/>
</dbReference>
<keyword evidence="2" id="KW-0479">Metal-binding</keyword>
<evidence type="ECO:0000313" key="10">
    <source>
        <dbReference type="Proteomes" id="UP000799779"/>
    </source>
</evidence>
<dbReference type="PROSITE" id="PS00079">
    <property type="entry name" value="MULTICOPPER_OXIDASE1"/>
    <property type="match status" value="2"/>
</dbReference>
<evidence type="ECO:0000256" key="3">
    <source>
        <dbReference type="ARBA" id="ARBA00023002"/>
    </source>
</evidence>
<dbReference type="Pfam" id="PF00394">
    <property type="entry name" value="Cu-oxidase"/>
    <property type="match status" value="1"/>
</dbReference>
<feature type="domain" description="Plastocyanin-like" evidence="6">
    <location>
        <begin position="201"/>
        <end position="336"/>
    </location>
</feature>
<feature type="chain" id="PRO_5025641411" evidence="5">
    <location>
        <begin position="31"/>
        <end position="752"/>
    </location>
</feature>
<name>A0A6A5W6U0_9PLEO</name>
<dbReference type="OrthoDB" id="2121828at2759"/>
<dbReference type="GO" id="GO:0033215">
    <property type="term" value="P:reductive iron assimilation"/>
    <property type="evidence" value="ECO:0007669"/>
    <property type="project" value="TreeGrafter"/>
</dbReference>
<dbReference type="PANTHER" id="PTHR11709">
    <property type="entry name" value="MULTI-COPPER OXIDASE"/>
    <property type="match status" value="1"/>
</dbReference>
<dbReference type="PANTHER" id="PTHR11709:SF361">
    <property type="entry name" value="IRON TRANSPORT MULTICOPPER OXIDASE FET3"/>
    <property type="match status" value="1"/>
</dbReference>
<dbReference type="InterPro" id="IPR033138">
    <property type="entry name" value="Cu_oxidase_CS"/>
</dbReference>
<feature type="signal peptide" evidence="5">
    <location>
        <begin position="1"/>
        <end position="30"/>
    </location>
</feature>
<evidence type="ECO:0000259" key="6">
    <source>
        <dbReference type="Pfam" id="PF00394"/>
    </source>
</evidence>
<proteinExistence type="inferred from homology"/>
<evidence type="ECO:0000256" key="4">
    <source>
        <dbReference type="ARBA" id="ARBA00023008"/>
    </source>
</evidence>
<dbReference type="InterPro" id="IPR011707">
    <property type="entry name" value="Cu-oxidase-like_N"/>
</dbReference>
<dbReference type="InterPro" id="IPR045087">
    <property type="entry name" value="Cu-oxidase_fam"/>
</dbReference>
<accession>A0A6A5W6U0</accession>
<dbReference type="GO" id="GO:0005507">
    <property type="term" value="F:copper ion binding"/>
    <property type="evidence" value="ECO:0007669"/>
    <property type="project" value="InterPro"/>
</dbReference>
<dbReference type="EMBL" id="ML977650">
    <property type="protein sequence ID" value="KAF1994835.1"/>
    <property type="molecule type" value="Genomic_DNA"/>
</dbReference>
<dbReference type="GO" id="GO:0004322">
    <property type="term" value="F:ferroxidase activity"/>
    <property type="evidence" value="ECO:0007669"/>
    <property type="project" value="TreeGrafter"/>
</dbReference>
<evidence type="ECO:0000259" key="7">
    <source>
        <dbReference type="Pfam" id="PF07731"/>
    </source>
</evidence>
<evidence type="ECO:0000313" key="9">
    <source>
        <dbReference type="EMBL" id="KAF1994835.1"/>
    </source>
</evidence>
<protein>
    <submittedName>
        <fullName evidence="9">Multicopper oxidase</fullName>
    </submittedName>
</protein>
<evidence type="ECO:0000256" key="2">
    <source>
        <dbReference type="ARBA" id="ARBA00022723"/>
    </source>
</evidence>
<keyword evidence="10" id="KW-1185">Reference proteome</keyword>
<comment type="similarity">
    <text evidence="1">Belongs to the multicopper oxidase family.</text>
</comment>